<evidence type="ECO:0000256" key="5">
    <source>
        <dbReference type="SAM" id="Phobius"/>
    </source>
</evidence>
<comment type="subcellular location">
    <subcellularLocation>
        <location evidence="1">Membrane</location>
        <topology evidence="1">Multi-pass membrane protein</topology>
    </subcellularLocation>
</comment>
<feature type="transmembrane region" description="Helical" evidence="5">
    <location>
        <begin position="12"/>
        <end position="32"/>
    </location>
</feature>
<name>A0A0P6X559_9CHLR</name>
<evidence type="ECO:0000256" key="3">
    <source>
        <dbReference type="ARBA" id="ARBA00022989"/>
    </source>
</evidence>
<dbReference type="PANTHER" id="PTHR37422">
    <property type="entry name" value="TEICHURONIC ACID BIOSYNTHESIS PROTEIN TUAE"/>
    <property type="match status" value="1"/>
</dbReference>
<dbReference type="SMART" id="SM00028">
    <property type="entry name" value="TPR"/>
    <property type="match status" value="3"/>
</dbReference>
<dbReference type="SUPFAM" id="SSF48452">
    <property type="entry name" value="TPR-like"/>
    <property type="match status" value="1"/>
</dbReference>
<feature type="transmembrane region" description="Helical" evidence="5">
    <location>
        <begin position="197"/>
        <end position="214"/>
    </location>
</feature>
<feature type="transmembrane region" description="Helical" evidence="5">
    <location>
        <begin position="220"/>
        <end position="242"/>
    </location>
</feature>
<feature type="transmembrane region" description="Helical" evidence="5">
    <location>
        <begin position="431"/>
        <end position="452"/>
    </location>
</feature>
<feature type="transmembrane region" description="Helical" evidence="5">
    <location>
        <begin position="169"/>
        <end position="190"/>
    </location>
</feature>
<dbReference type="AlphaFoldDB" id="A0A0P6X559"/>
<keyword evidence="3 5" id="KW-1133">Transmembrane helix</keyword>
<evidence type="ECO:0000313" key="8">
    <source>
        <dbReference type="Proteomes" id="UP000050417"/>
    </source>
</evidence>
<organism evidence="7 8">
    <name type="scientific">Ornatilinea apprima</name>
    <dbReference type="NCBI Taxonomy" id="1134406"/>
    <lineage>
        <taxon>Bacteria</taxon>
        <taxon>Bacillati</taxon>
        <taxon>Chloroflexota</taxon>
        <taxon>Anaerolineae</taxon>
        <taxon>Anaerolineales</taxon>
        <taxon>Anaerolineaceae</taxon>
        <taxon>Ornatilinea</taxon>
    </lineage>
</organism>
<gene>
    <name evidence="7" type="ORF">ADN00_18330</name>
</gene>
<keyword evidence="8" id="KW-1185">Reference proteome</keyword>
<dbReference type="InterPro" id="IPR051533">
    <property type="entry name" value="WaaL-like"/>
</dbReference>
<feature type="transmembrane region" description="Helical" evidence="5">
    <location>
        <begin position="336"/>
        <end position="355"/>
    </location>
</feature>
<feature type="domain" description="O-antigen ligase-related" evidence="6">
    <location>
        <begin position="203"/>
        <end position="352"/>
    </location>
</feature>
<feature type="transmembrane region" description="Helical" evidence="5">
    <location>
        <begin position="376"/>
        <end position="394"/>
    </location>
</feature>
<evidence type="ECO:0000313" key="7">
    <source>
        <dbReference type="EMBL" id="KPL70022.1"/>
    </source>
</evidence>
<sequence>MGDPVSESKWKATRGALLDAALAVVLVYLYFWGSTQYSLFDTRLLVISGVVIAALVAAWALAGRHLPAREVMLPLLVFLAAQGLAAALSIDARRSLVEVWLYVVEASLFLLFSGLARGLFTPGRIVRLVLAVGAVFMALSWSEAAQWYLKWIQSHPGEWLPAESYRLPAPNFVCVILNVWLMFALARLWWAKSSLERATLGLFALSALGLIYLTSSRGGWIGTAAGLGGLFLASLTLAPDFWKVRWQQVRGSRWGLAAVIGGALALAGGFVALLLLQELRPGHSPFLQARGYLWQPAWNAFLRSPLWGSGPFTFISFYLQVNSVPPSLFFDYAHNIYLDLLGGSGLLGLASFGWLAWELIRRILKGLKGAQGTERAVLTGALAACAAFLAHGLFDSVHHTVPTSAWNLAILLGAASAAGGEDEKRRGWHPIVTAALGLLAAAGFFVNAWLGLPMARGVRSAEEGDWPEAARQFELAAHRDPRLAVMHQQLGLAYSKLYLLGETGALEKAESAFEQAAALDPYWLLNWINLGLAREARGDATGALLAYQQAVTAAPQAYESHWLLGRALETSGEEQQARLHYQSALKSCPKCACAPFWTETDLRKDLSASVDCSEVLPGAAWNPGYVAFMFRRPSLNMDWVLVGK</sequence>
<dbReference type="InterPro" id="IPR011990">
    <property type="entry name" value="TPR-like_helical_dom_sf"/>
</dbReference>
<feature type="transmembrane region" description="Helical" evidence="5">
    <location>
        <begin position="96"/>
        <end position="116"/>
    </location>
</feature>
<dbReference type="InterPro" id="IPR007016">
    <property type="entry name" value="O-antigen_ligase-rel_domated"/>
</dbReference>
<reference evidence="7 8" key="1">
    <citation type="submission" date="2015-07" db="EMBL/GenBank/DDBJ databases">
        <title>Genome sequence of Ornatilinea apprima DSM 23815.</title>
        <authorList>
            <person name="Hemp J."/>
            <person name="Ward L.M."/>
            <person name="Pace L.A."/>
            <person name="Fischer W.W."/>
        </authorList>
    </citation>
    <scope>NUCLEOTIDE SEQUENCE [LARGE SCALE GENOMIC DNA]</scope>
    <source>
        <strain evidence="7 8">P3M-1</strain>
    </source>
</reference>
<dbReference type="RefSeq" id="WP_075064498.1">
    <property type="nucleotide sequence ID" value="NZ_LGCL01000045.1"/>
</dbReference>
<accession>A0A0P6X559</accession>
<evidence type="ECO:0000256" key="1">
    <source>
        <dbReference type="ARBA" id="ARBA00004141"/>
    </source>
</evidence>
<evidence type="ECO:0000259" key="6">
    <source>
        <dbReference type="Pfam" id="PF04932"/>
    </source>
</evidence>
<dbReference type="InterPro" id="IPR019734">
    <property type="entry name" value="TPR_rpt"/>
</dbReference>
<feature type="transmembrane region" description="Helical" evidence="5">
    <location>
        <begin position="254"/>
        <end position="276"/>
    </location>
</feature>
<dbReference type="OrthoDB" id="436163at2"/>
<proteinExistence type="predicted"/>
<feature type="transmembrane region" description="Helical" evidence="5">
    <location>
        <begin position="128"/>
        <end position="149"/>
    </location>
</feature>
<dbReference type="STRING" id="1134406.ADN00_18330"/>
<dbReference type="Proteomes" id="UP000050417">
    <property type="component" value="Unassembled WGS sequence"/>
</dbReference>
<dbReference type="EMBL" id="LGCL01000045">
    <property type="protein sequence ID" value="KPL70022.1"/>
    <property type="molecule type" value="Genomic_DNA"/>
</dbReference>
<feature type="transmembrane region" description="Helical" evidence="5">
    <location>
        <begin position="400"/>
        <end position="419"/>
    </location>
</feature>
<keyword evidence="2 5" id="KW-0812">Transmembrane</keyword>
<keyword evidence="4 5" id="KW-0472">Membrane</keyword>
<evidence type="ECO:0000256" key="4">
    <source>
        <dbReference type="ARBA" id="ARBA00023136"/>
    </source>
</evidence>
<feature type="transmembrane region" description="Helical" evidence="5">
    <location>
        <begin position="44"/>
        <end position="62"/>
    </location>
</feature>
<dbReference type="Pfam" id="PF04932">
    <property type="entry name" value="Wzy_C"/>
    <property type="match status" value="1"/>
</dbReference>
<protein>
    <recommendedName>
        <fullName evidence="6">O-antigen ligase-related domain-containing protein</fullName>
    </recommendedName>
</protein>
<dbReference type="PANTHER" id="PTHR37422:SF23">
    <property type="entry name" value="TEICHURONIC ACID BIOSYNTHESIS PROTEIN TUAE"/>
    <property type="match status" value="1"/>
</dbReference>
<comment type="caution">
    <text evidence="7">The sequence shown here is derived from an EMBL/GenBank/DDBJ whole genome shotgun (WGS) entry which is preliminary data.</text>
</comment>
<evidence type="ECO:0000256" key="2">
    <source>
        <dbReference type="ARBA" id="ARBA00022692"/>
    </source>
</evidence>
<dbReference type="GO" id="GO:0016020">
    <property type="term" value="C:membrane"/>
    <property type="evidence" value="ECO:0007669"/>
    <property type="project" value="UniProtKB-SubCell"/>
</dbReference>
<dbReference type="Gene3D" id="1.25.40.10">
    <property type="entry name" value="Tetratricopeptide repeat domain"/>
    <property type="match status" value="1"/>
</dbReference>